<keyword evidence="10" id="KW-1133">Transmembrane helix</keyword>
<comment type="subcellular location">
    <subcellularLocation>
        <location evidence="1">Membrane</location>
        <topology evidence="1">Multi-pass membrane protein</topology>
    </subcellularLocation>
    <subcellularLocation>
        <location evidence="2">Plastid</location>
        <location evidence="2">Chloroplast</location>
    </subcellularLocation>
</comment>
<dbReference type="InterPro" id="IPR036001">
    <property type="entry name" value="PS_II_antenna-like_sf"/>
</dbReference>
<reference evidence="14 15" key="1">
    <citation type="submission" date="2015-01" db="EMBL/GenBank/DDBJ databases">
        <title>Genome of allotetraploid Gossypium barbadense reveals genomic plasticity and fiber elongation in cotton evolution.</title>
        <authorList>
            <person name="Chen X."/>
            <person name="Liu X."/>
            <person name="Zhao B."/>
            <person name="Zheng H."/>
            <person name="Hu Y."/>
            <person name="Lu G."/>
            <person name="Yang C."/>
            <person name="Chen J."/>
            <person name="Shan C."/>
            <person name="Zhang L."/>
            <person name="Zhou Y."/>
            <person name="Wang L."/>
            <person name="Guo W."/>
            <person name="Bai Y."/>
            <person name="Ruan J."/>
            <person name="Shangguan X."/>
            <person name="Mao Y."/>
            <person name="Jiang J."/>
            <person name="Zhu Y."/>
            <person name="Lei J."/>
            <person name="Kang H."/>
            <person name="Chen S."/>
            <person name="He X."/>
            <person name="Wang R."/>
            <person name="Wang Y."/>
            <person name="Chen J."/>
            <person name="Wang L."/>
            <person name="Yu S."/>
            <person name="Wang B."/>
            <person name="Wei J."/>
            <person name="Song S."/>
            <person name="Lu X."/>
            <person name="Gao Z."/>
            <person name="Gu W."/>
            <person name="Deng X."/>
            <person name="Ma D."/>
            <person name="Wang S."/>
            <person name="Liang W."/>
            <person name="Fang L."/>
            <person name="Cai C."/>
            <person name="Zhu X."/>
            <person name="Zhou B."/>
            <person name="Zhang Y."/>
            <person name="Chen Z."/>
            <person name="Xu S."/>
            <person name="Zhu R."/>
            <person name="Wang S."/>
            <person name="Zhang T."/>
            <person name="Zhao G."/>
        </authorList>
    </citation>
    <scope>NUCLEOTIDE SEQUENCE [LARGE SCALE GENOMIC DNA]</scope>
    <source>
        <strain evidence="15">cv. Xinhai21</strain>
        <tissue evidence="14">Leaf</tissue>
    </source>
</reference>
<evidence type="ECO:0000256" key="8">
    <source>
        <dbReference type="ARBA" id="ARBA00022640"/>
    </source>
</evidence>
<dbReference type="InterPro" id="IPR022546">
    <property type="entry name" value="Uncharacterised_Ycf68"/>
</dbReference>
<dbReference type="GO" id="GO:0009523">
    <property type="term" value="C:photosystem II"/>
    <property type="evidence" value="ECO:0007669"/>
    <property type="project" value="UniProtKB-KW"/>
</dbReference>
<evidence type="ECO:0000256" key="9">
    <source>
        <dbReference type="ARBA" id="ARBA00022692"/>
    </source>
</evidence>
<organism evidence="14 15">
    <name type="scientific">Gossypium barbadense</name>
    <name type="common">Sea Island cotton</name>
    <name type="synonym">Hibiscus barbadensis</name>
    <dbReference type="NCBI Taxonomy" id="3634"/>
    <lineage>
        <taxon>Eukaryota</taxon>
        <taxon>Viridiplantae</taxon>
        <taxon>Streptophyta</taxon>
        <taxon>Embryophyta</taxon>
        <taxon>Tracheophyta</taxon>
        <taxon>Spermatophyta</taxon>
        <taxon>Magnoliopsida</taxon>
        <taxon>eudicotyledons</taxon>
        <taxon>Gunneridae</taxon>
        <taxon>Pentapetalae</taxon>
        <taxon>rosids</taxon>
        <taxon>malvids</taxon>
        <taxon>Malvales</taxon>
        <taxon>Malvaceae</taxon>
        <taxon>Malvoideae</taxon>
        <taxon>Gossypium</taxon>
    </lineage>
</organism>
<dbReference type="Pfam" id="PF00421">
    <property type="entry name" value="PSII"/>
    <property type="match status" value="1"/>
</dbReference>
<dbReference type="PANTHER" id="PTHR34890">
    <property type="entry name" value="ORF16-LACZ FUSION PROTEIN-RELATED"/>
    <property type="match status" value="1"/>
</dbReference>
<dbReference type="EMBL" id="KZ664762">
    <property type="protein sequence ID" value="PPS03373.1"/>
    <property type="molecule type" value="Genomic_DNA"/>
</dbReference>
<gene>
    <name evidence="14" type="ORF">GOBAR_AA17289</name>
</gene>
<keyword evidence="5" id="KW-0148">Chlorophyll</keyword>
<dbReference type="Proteomes" id="UP000239757">
    <property type="component" value="Unassembled WGS sequence"/>
</dbReference>
<keyword evidence="13" id="KW-0604">Photosystem II</keyword>
<evidence type="ECO:0000313" key="14">
    <source>
        <dbReference type="EMBL" id="PPS03373.1"/>
    </source>
</evidence>
<keyword evidence="7" id="KW-0602">Photosynthesis</keyword>
<keyword evidence="6" id="KW-0150">Chloroplast</keyword>
<keyword evidence="8" id="KW-0934">Plastid</keyword>
<sequence length="847" mass="93788">MAQTPTGRSSGEFFAMGESLTEQCRVEVEGPRVVNFFSRRRSNDAPVIQRMQALSGMIGRKASVGGFLSPPSNPRAQPWTGGGNYQAGVCSPSRKRWILGTVRIDPCSAVANALNIPPGTAGDKPEKGEDDVKSSCPLCLGRHTFYNGRDKGSRSREGELTPKTRPQFGLQAATRLHEAGIASNRVRSNVDPTFYSLVGSGRSGGDHHGSSLLDNPYIPYQCMDSYLSSTDGPAAPRKRIEEASDSFMHAPLGSGDIAQLVELRSCNWVVAITGWVSNCPGEDRNMPLKDSTETKMGCQERRRGRMGGYTLSNQINLSHMDSSMCSSAPDPEMWIIQGTLAWRTSPVRTGLKKDLRVFRVSLVPRCRIYVESPFSRATGTWVPFLGGASRKGYNSAVECHLDVVEVISSSLIIPKPNRRTLPGLDMPRILLKERGAFGNADTGGAWLSSARAVPPSGIPGEEDQVGPCEQLDALSPFNPLSEMRQKEGKSMDQPHRLHPVGTTRSPQGRLRGISMGLPWYRVHTVVLNDPGRLLSVHIMHTALVTGWAGSMALYELAVFDPSDPVLDPMWRQGRLEYYRGDYNKFGYLELRRSGLLWLWRISCNRIVWSWNIDVGPLWTNWQGPTCKFGMGRGRFLRCTAFGKDESLPKRNLLILSQLVGQELRDRPFHSGVTEGSYHSSLFFHAFPGGLEKAAINRIFLILPSRKEEREILFPFCRDQEIGSSRKKNAWLINNSLLGLRPPQSLRTPPISAMGCVYLSISSLEMGAGLKKDLRVFRVGPRGSFNALVFFLPIGVISYFTNTCHGKEEGGNKHTWRVQYNGELYAAFGKDESLPKWNLLILSQLVGP</sequence>
<keyword evidence="11" id="KW-0157">Chromophore</keyword>
<dbReference type="Pfam" id="PF10839">
    <property type="entry name" value="DUF2647"/>
    <property type="match status" value="1"/>
</dbReference>
<evidence type="ECO:0000256" key="6">
    <source>
        <dbReference type="ARBA" id="ARBA00022528"/>
    </source>
</evidence>
<evidence type="ECO:0000256" key="11">
    <source>
        <dbReference type="ARBA" id="ARBA00022991"/>
    </source>
</evidence>
<dbReference type="OrthoDB" id="1000717at2759"/>
<name>A0A2P5XJ56_GOSBA</name>
<accession>A0A2P5XJ56</accession>
<evidence type="ECO:0000256" key="10">
    <source>
        <dbReference type="ARBA" id="ARBA00022989"/>
    </source>
</evidence>
<dbReference type="SUPFAM" id="SSF161077">
    <property type="entry name" value="Photosystem II antenna protein-like"/>
    <property type="match status" value="1"/>
</dbReference>
<evidence type="ECO:0000256" key="3">
    <source>
        <dbReference type="ARBA" id="ARBA00007638"/>
    </source>
</evidence>
<protein>
    <recommendedName>
        <fullName evidence="4">Uncharacterized protein ycf68</fullName>
    </recommendedName>
</protein>
<dbReference type="AlphaFoldDB" id="A0A2P5XJ56"/>
<evidence type="ECO:0000313" key="15">
    <source>
        <dbReference type="Proteomes" id="UP000239757"/>
    </source>
</evidence>
<keyword evidence="12" id="KW-0472">Membrane</keyword>
<comment type="similarity">
    <text evidence="3">Belongs to the ycf68 family.</text>
</comment>
<dbReference type="GO" id="GO:0009507">
    <property type="term" value="C:chloroplast"/>
    <property type="evidence" value="ECO:0007669"/>
    <property type="project" value="UniProtKB-SubCell"/>
</dbReference>
<evidence type="ECO:0000256" key="1">
    <source>
        <dbReference type="ARBA" id="ARBA00004141"/>
    </source>
</evidence>
<dbReference type="GO" id="GO:0016168">
    <property type="term" value="F:chlorophyll binding"/>
    <property type="evidence" value="ECO:0007669"/>
    <property type="project" value="UniProtKB-KW"/>
</dbReference>
<evidence type="ECO:0000256" key="2">
    <source>
        <dbReference type="ARBA" id="ARBA00004229"/>
    </source>
</evidence>
<evidence type="ECO:0000256" key="7">
    <source>
        <dbReference type="ARBA" id="ARBA00022531"/>
    </source>
</evidence>
<keyword evidence="9" id="KW-0812">Transmembrane</keyword>
<evidence type="ECO:0000256" key="4">
    <source>
        <dbReference type="ARBA" id="ARBA00021456"/>
    </source>
</evidence>
<dbReference type="InterPro" id="IPR000932">
    <property type="entry name" value="PS_antenna-like"/>
</dbReference>
<proteinExistence type="inferred from homology"/>
<dbReference type="GO" id="GO:0009767">
    <property type="term" value="P:photosynthetic electron transport chain"/>
    <property type="evidence" value="ECO:0007669"/>
    <property type="project" value="InterPro"/>
</dbReference>
<evidence type="ECO:0000256" key="13">
    <source>
        <dbReference type="ARBA" id="ARBA00023276"/>
    </source>
</evidence>
<evidence type="ECO:0000256" key="12">
    <source>
        <dbReference type="ARBA" id="ARBA00023136"/>
    </source>
</evidence>
<evidence type="ECO:0000256" key="5">
    <source>
        <dbReference type="ARBA" id="ARBA00022494"/>
    </source>
</evidence>